<dbReference type="EMBL" id="SUTG01000008">
    <property type="protein sequence ID" value="MBE6512088.1"/>
    <property type="molecule type" value="Genomic_DNA"/>
</dbReference>
<feature type="transmembrane region" description="Helical" evidence="1">
    <location>
        <begin position="43"/>
        <end position="63"/>
    </location>
</feature>
<proteinExistence type="predicted"/>
<sequence length="413" mass="45054">MNAIRTSNQDEDKIFTKDFFLIFGALLFSALVMYALMSTVTEYATFMGTSATIAGLVSGIYIFGGLCSRIYSANALERRDWKRLAIIFLSIHFLACIFYFFANNVSLLLIVRFIHGLGFGASANAIVTIASAILPKKRFGEAFGYFMLGTTIAVGLGPYISGFFYDNWGSIGSFSLATSFAFLGLLCILLLDIRKYEIIHNSEIDNAIDEGDISRNHIDLEEKGTIRSVIDKIFEIPAIPVSLFTGLTSLGYVSILSFYRLYAVEVDLVGAFSLFFIVYSIVLVASRPIAGRIQDNYGDRIICFTGIIAQAIGIFLIAWMPSALTVLICAVCAALGFGTLNSACTAIVTRDTSANRRPYAISTFFIFCDGTMGFGPALLGSFVSATSGYAPVYFISSFITLLALPIAFFALKK</sequence>
<dbReference type="Proteomes" id="UP000732619">
    <property type="component" value="Unassembled WGS sequence"/>
</dbReference>
<protein>
    <submittedName>
        <fullName evidence="3">MFS transporter</fullName>
    </submittedName>
</protein>
<name>A0A8T3VUI5_METOL</name>
<feature type="transmembrane region" description="Helical" evidence="1">
    <location>
        <begin position="108"/>
        <end position="130"/>
    </location>
</feature>
<feature type="transmembrane region" description="Helical" evidence="1">
    <location>
        <begin position="171"/>
        <end position="191"/>
    </location>
</feature>
<feature type="domain" description="Major facilitator superfamily (MFS) profile" evidence="2">
    <location>
        <begin position="18"/>
        <end position="413"/>
    </location>
</feature>
<dbReference type="SUPFAM" id="SSF103473">
    <property type="entry name" value="MFS general substrate transporter"/>
    <property type="match status" value="1"/>
</dbReference>
<evidence type="ECO:0000259" key="2">
    <source>
        <dbReference type="PROSITE" id="PS50850"/>
    </source>
</evidence>
<dbReference type="AlphaFoldDB" id="A0A8T3VUI5"/>
<accession>A0A8T3VUI5</accession>
<gene>
    <name evidence="3" type="ORF">E7Z75_02900</name>
</gene>
<feature type="transmembrane region" description="Helical" evidence="1">
    <location>
        <begin position="389"/>
        <end position="411"/>
    </location>
</feature>
<dbReference type="Pfam" id="PF07690">
    <property type="entry name" value="MFS_1"/>
    <property type="match status" value="1"/>
</dbReference>
<dbReference type="GO" id="GO:0022857">
    <property type="term" value="F:transmembrane transporter activity"/>
    <property type="evidence" value="ECO:0007669"/>
    <property type="project" value="InterPro"/>
</dbReference>
<dbReference type="PANTHER" id="PTHR23531">
    <property type="entry name" value="QUINOLENE RESISTANCE PROTEIN NORA"/>
    <property type="match status" value="1"/>
</dbReference>
<feature type="transmembrane region" description="Helical" evidence="1">
    <location>
        <begin position="325"/>
        <end position="348"/>
    </location>
</feature>
<evidence type="ECO:0000256" key="1">
    <source>
        <dbReference type="SAM" id="Phobius"/>
    </source>
</evidence>
<keyword evidence="1" id="KW-0812">Transmembrane</keyword>
<organism evidence="3 4">
    <name type="scientific">Methanobrevibacter olleyae</name>
    <dbReference type="NCBI Taxonomy" id="294671"/>
    <lineage>
        <taxon>Archaea</taxon>
        <taxon>Methanobacteriati</taxon>
        <taxon>Methanobacteriota</taxon>
        <taxon>Methanomada group</taxon>
        <taxon>Methanobacteria</taxon>
        <taxon>Methanobacteriales</taxon>
        <taxon>Methanobacteriaceae</taxon>
        <taxon>Methanobrevibacter</taxon>
    </lineage>
</organism>
<feature type="transmembrane region" description="Helical" evidence="1">
    <location>
        <begin position="142"/>
        <end position="165"/>
    </location>
</feature>
<keyword evidence="1" id="KW-0472">Membrane</keyword>
<feature type="transmembrane region" description="Helical" evidence="1">
    <location>
        <begin position="20"/>
        <end position="37"/>
    </location>
</feature>
<dbReference type="InterPro" id="IPR052714">
    <property type="entry name" value="MFS_Exporter"/>
</dbReference>
<evidence type="ECO:0000313" key="3">
    <source>
        <dbReference type="EMBL" id="MBE6512088.1"/>
    </source>
</evidence>
<dbReference type="Gene3D" id="1.20.1250.20">
    <property type="entry name" value="MFS general substrate transporter like domains"/>
    <property type="match status" value="1"/>
</dbReference>
<reference evidence="3" key="1">
    <citation type="submission" date="2019-04" db="EMBL/GenBank/DDBJ databases">
        <title>Evolution of Biomass-Degrading Anaerobic Consortia Revealed by Metagenomics.</title>
        <authorList>
            <person name="Peng X."/>
        </authorList>
    </citation>
    <scope>NUCLEOTIDE SEQUENCE</scope>
    <source>
        <strain evidence="3">SIG14</strain>
    </source>
</reference>
<evidence type="ECO:0000313" key="4">
    <source>
        <dbReference type="Proteomes" id="UP000732619"/>
    </source>
</evidence>
<feature type="transmembrane region" description="Helical" evidence="1">
    <location>
        <begin position="301"/>
        <end position="319"/>
    </location>
</feature>
<dbReference type="PROSITE" id="PS50850">
    <property type="entry name" value="MFS"/>
    <property type="match status" value="1"/>
</dbReference>
<feature type="transmembrane region" description="Helical" evidence="1">
    <location>
        <begin position="241"/>
        <end position="262"/>
    </location>
</feature>
<keyword evidence="1" id="KW-1133">Transmembrane helix</keyword>
<dbReference type="InterPro" id="IPR020846">
    <property type="entry name" value="MFS_dom"/>
</dbReference>
<dbReference type="PANTHER" id="PTHR23531:SF1">
    <property type="entry name" value="QUINOLENE RESISTANCE PROTEIN NORA"/>
    <property type="match status" value="1"/>
</dbReference>
<dbReference type="InterPro" id="IPR011701">
    <property type="entry name" value="MFS"/>
</dbReference>
<comment type="caution">
    <text evidence="3">The sequence shown here is derived from an EMBL/GenBank/DDBJ whole genome shotgun (WGS) entry which is preliminary data.</text>
</comment>
<feature type="transmembrane region" description="Helical" evidence="1">
    <location>
        <begin position="360"/>
        <end position="383"/>
    </location>
</feature>
<feature type="transmembrane region" description="Helical" evidence="1">
    <location>
        <begin position="84"/>
        <end position="102"/>
    </location>
</feature>
<feature type="transmembrane region" description="Helical" evidence="1">
    <location>
        <begin position="268"/>
        <end position="289"/>
    </location>
</feature>
<dbReference type="InterPro" id="IPR036259">
    <property type="entry name" value="MFS_trans_sf"/>
</dbReference>